<dbReference type="Proteomes" id="UP001159363">
    <property type="component" value="Chromosome 6"/>
</dbReference>
<name>A0ABQ9H2G6_9NEOP</name>
<gene>
    <name evidence="1" type="ORF">PR048_019057</name>
</gene>
<proteinExistence type="predicted"/>
<organism evidence="1 2">
    <name type="scientific">Dryococelus australis</name>
    <dbReference type="NCBI Taxonomy" id="614101"/>
    <lineage>
        <taxon>Eukaryota</taxon>
        <taxon>Metazoa</taxon>
        <taxon>Ecdysozoa</taxon>
        <taxon>Arthropoda</taxon>
        <taxon>Hexapoda</taxon>
        <taxon>Insecta</taxon>
        <taxon>Pterygota</taxon>
        <taxon>Neoptera</taxon>
        <taxon>Polyneoptera</taxon>
        <taxon>Phasmatodea</taxon>
        <taxon>Verophasmatodea</taxon>
        <taxon>Anareolatae</taxon>
        <taxon>Phasmatidae</taxon>
        <taxon>Eurycanthinae</taxon>
        <taxon>Dryococelus</taxon>
    </lineage>
</organism>
<accession>A0ABQ9H2G6</accession>
<reference evidence="1 2" key="1">
    <citation type="submission" date="2023-02" db="EMBL/GenBank/DDBJ databases">
        <title>LHISI_Scaffold_Assembly.</title>
        <authorList>
            <person name="Stuart O.P."/>
            <person name="Cleave R."/>
            <person name="Magrath M.J.L."/>
            <person name="Mikheyev A.S."/>
        </authorList>
    </citation>
    <scope>NUCLEOTIDE SEQUENCE [LARGE SCALE GENOMIC DNA]</scope>
    <source>
        <strain evidence="1">Daus_M_001</strain>
        <tissue evidence="1">Leg muscle</tissue>
    </source>
</reference>
<keyword evidence="2" id="KW-1185">Reference proteome</keyword>
<sequence length="84" mass="10125">MLRCRKTVSNMFLNREDEGVLSILIKNHLIDDEERFKAYFIFTREQFASLLNYEEEDLRTEAYNPVESPITSARKLVVTLRYFW</sequence>
<protein>
    <submittedName>
        <fullName evidence="1">Uncharacterized protein</fullName>
    </submittedName>
</protein>
<evidence type="ECO:0000313" key="2">
    <source>
        <dbReference type="Proteomes" id="UP001159363"/>
    </source>
</evidence>
<dbReference type="EMBL" id="JARBHB010000007">
    <property type="protein sequence ID" value="KAJ8878479.1"/>
    <property type="molecule type" value="Genomic_DNA"/>
</dbReference>
<comment type="caution">
    <text evidence="1">The sequence shown here is derived from an EMBL/GenBank/DDBJ whole genome shotgun (WGS) entry which is preliminary data.</text>
</comment>
<evidence type="ECO:0000313" key="1">
    <source>
        <dbReference type="EMBL" id="KAJ8878479.1"/>
    </source>
</evidence>